<dbReference type="Pfam" id="PF00326">
    <property type="entry name" value="Peptidase_S9"/>
    <property type="match status" value="1"/>
</dbReference>
<evidence type="ECO:0000259" key="3">
    <source>
        <dbReference type="Pfam" id="PF00326"/>
    </source>
</evidence>
<evidence type="ECO:0000256" key="1">
    <source>
        <dbReference type="ARBA" id="ARBA00022801"/>
    </source>
</evidence>
<organism evidence="4 5">
    <name type="scientific">Solimonas aquatica</name>
    <dbReference type="NCBI Taxonomy" id="489703"/>
    <lineage>
        <taxon>Bacteria</taxon>
        <taxon>Pseudomonadati</taxon>
        <taxon>Pseudomonadota</taxon>
        <taxon>Gammaproteobacteria</taxon>
        <taxon>Nevskiales</taxon>
        <taxon>Nevskiaceae</taxon>
        <taxon>Solimonas</taxon>
    </lineage>
</organism>
<gene>
    <name evidence="4" type="ORF">SAMN04488038_114108</name>
</gene>
<dbReference type="PANTHER" id="PTHR42776:SF27">
    <property type="entry name" value="DIPEPTIDYL PEPTIDASE FAMILY MEMBER 6"/>
    <property type="match status" value="1"/>
</dbReference>
<dbReference type="Gene3D" id="3.40.50.1820">
    <property type="entry name" value="alpha/beta hydrolase"/>
    <property type="match status" value="1"/>
</dbReference>
<feature type="domain" description="Peptidase S9 prolyl oligopeptidase catalytic" evidence="3">
    <location>
        <begin position="451"/>
        <end position="655"/>
    </location>
</feature>
<dbReference type="SUPFAM" id="SSF53474">
    <property type="entry name" value="alpha/beta-Hydrolases"/>
    <property type="match status" value="1"/>
</dbReference>
<feature type="signal peptide" evidence="2">
    <location>
        <begin position="1"/>
        <end position="28"/>
    </location>
</feature>
<dbReference type="PANTHER" id="PTHR42776">
    <property type="entry name" value="SERINE PEPTIDASE S9 FAMILY MEMBER"/>
    <property type="match status" value="1"/>
</dbReference>
<evidence type="ECO:0000313" key="4">
    <source>
        <dbReference type="EMBL" id="SER04544.1"/>
    </source>
</evidence>
<dbReference type="InterPro" id="IPR029058">
    <property type="entry name" value="AB_hydrolase_fold"/>
</dbReference>
<dbReference type="STRING" id="489703.SAMN04488038_114108"/>
<reference evidence="5" key="1">
    <citation type="submission" date="2016-10" db="EMBL/GenBank/DDBJ databases">
        <authorList>
            <person name="Varghese N."/>
            <person name="Submissions S."/>
        </authorList>
    </citation>
    <scope>NUCLEOTIDE SEQUENCE [LARGE SCALE GENOMIC DNA]</scope>
    <source>
        <strain evidence="5">DSM 25927</strain>
    </source>
</reference>
<dbReference type="Proteomes" id="UP000199233">
    <property type="component" value="Unassembled WGS sequence"/>
</dbReference>
<proteinExistence type="predicted"/>
<feature type="chain" id="PRO_5011623184" evidence="2">
    <location>
        <begin position="29"/>
        <end position="667"/>
    </location>
</feature>
<keyword evidence="1" id="KW-0378">Hydrolase</keyword>
<keyword evidence="2" id="KW-0732">Signal</keyword>
<evidence type="ECO:0000256" key="2">
    <source>
        <dbReference type="SAM" id="SignalP"/>
    </source>
</evidence>
<dbReference type="AlphaFoldDB" id="A0A1H9KZC8"/>
<name>A0A1H9KZC8_9GAMM</name>
<dbReference type="GO" id="GO:0006508">
    <property type="term" value="P:proteolysis"/>
    <property type="evidence" value="ECO:0007669"/>
    <property type="project" value="InterPro"/>
</dbReference>
<dbReference type="GO" id="GO:0004252">
    <property type="term" value="F:serine-type endopeptidase activity"/>
    <property type="evidence" value="ECO:0007669"/>
    <property type="project" value="TreeGrafter"/>
</dbReference>
<keyword evidence="5" id="KW-1185">Reference proteome</keyword>
<dbReference type="SUPFAM" id="SSF82171">
    <property type="entry name" value="DPP6 N-terminal domain-like"/>
    <property type="match status" value="1"/>
</dbReference>
<accession>A0A1H9KZC8</accession>
<dbReference type="InterPro" id="IPR001375">
    <property type="entry name" value="Peptidase_S9_cat"/>
</dbReference>
<dbReference type="OrthoDB" id="4269629at2"/>
<dbReference type="EMBL" id="FOFS01000014">
    <property type="protein sequence ID" value="SER04544.1"/>
    <property type="molecule type" value="Genomic_DNA"/>
</dbReference>
<sequence>MRKAWRGWLLPLLCLPGLSAAASGSPEAADFARKPQYLDATISPQGDYLALRYPVDDVVAVGIVDVRNLKSASTLRFSQGQNVERVWWVSDKRIAVEISRQFGPLDQPRLTGEIYAMDADGSRKQYLFGYQGRKATGTHITVDTAQQAWAYLLDPLPDDPDHALIAEVPWRMSNNFYISRMDVNTGQKTRVSTIDASYYFDLRRIGYPVVGDAQGRPRYALGVNALGESVELRRDPETQTWTAVKNSQGHRSGLLGVSRDGERVWMATDENSATVCVQARGLKNDELQSLSCNPRVDLQSIALSDTDGRPLVALFEDGRPQAVVLDEADTTVKVYRALQKSFAGQRVRISSRTRDGQKMVVVVDSDRNPGDFYLYDRATKKAEYLFSARQWIDPERMTPVEPISLRSRDQKTLQGYLTAPRGLKPEKRPMIMLVHGGPHGVRDNWEWDPWAQYLASLGYAVLQLNYRGSYGYGSGFQAAGYRNWGGSMQDDLSDAAQWAVTQGIADPQRMCIMGASYGGYSALMSAIRDPQRYRCAISYAGVYDLLALQEDSDVTFTASGRAQLLRFLGDDKNQLREFSPLYQLDRLQIPVLISHGSADQRAPYNQAKAVQAALERLKKPHVWLPYEGEEHGFVQEANEQKFLLAVRDFLRENIGPGMPGVAASAAP</sequence>
<evidence type="ECO:0000313" key="5">
    <source>
        <dbReference type="Proteomes" id="UP000199233"/>
    </source>
</evidence>
<dbReference type="RefSeq" id="WP_093288943.1">
    <property type="nucleotide sequence ID" value="NZ_FOFS01000014.1"/>
</dbReference>
<protein>
    <submittedName>
        <fullName evidence="4">Prolyl oligopeptidase family protein</fullName>
    </submittedName>
</protein>